<dbReference type="InterPro" id="IPR000719">
    <property type="entry name" value="Prot_kinase_dom"/>
</dbReference>
<dbReference type="PANTHER" id="PTHR37171:SF1">
    <property type="entry name" value="SERINE_THREONINE-PROTEIN KINASE YRZF-RELATED"/>
    <property type="match status" value="1"/>
</dbReference>
<comment type="catalytic activity">
    <reaction evidence="11">
        <text>L-seryl-[protein] + ATP = O-phospho-L-seryl-[protein] + ADP + H(+)</text>
        <dbReference type="Rhea" id="RHEA:17989"/>
        <dbReference type="Rhea" id="RHEA-COMP:9863"/>
        <dbReference type="Rhea" id="RHEA-COMP:11604"/>
        <dbReference type="ChEBI" id="CHEBI:15378"/>
        <dbReference type="ChEBI" id="CHEBI:29999"/>
        <dbReference type="ChEBI" id="CHEBI:30616"/>
        <dbReference type="ChEBI" id="CHEBI:83421"/>
        <dbReference type="ChEBI" id="CHEBI:456216"/>
        <dbReference type="EC" id="2.7.11.1"/>
    </reaction>
</comment>
<evidence type="ECO:0000256" key="6">
    <source>
        <dbReference type="ARBA" id="ARBA00019973"/>
    </source>
</evidence>
<dbReference type="EC" id="2.7.11.1" evidence="4"/>
<dbReference type="AlphaFoldDB" id="A0A5N6U678"/>
<dbReference type="InterPro" id="IPR011009">
    <property type="entry name" value="Kinase-like_dom_sf"/>
</dbReference>
<keyword evidence="7" id="KW-0779">Telomere</keyword>
<evidence type="ECO:0000313" key="13">
    <source>
        <dbReference type="EMBL" id="KAE8153641.1"/>
    </source>
</evidence>
<keyword evidence="14" id="KW-1185">Reference proteome</keyword>
<gene>
    <name evidence="13" type="ORF">BDV25DRAFT_168625</name>
</gene>
<dbReference type="Gene3D" id="1.10.510.10">
    <property type="entry name" value="Transferase(Phosphotransferase) domain 1"/>
    <property type="match status" value="1"/>
</dbReference>
<evidence type="ECO:0000256" key="10">
    <source>
        <dbReference type="ARBA" id="ARBA00047899"/>
    </source>
</evidence>
<keyword evidence="7" id="KW-0158">Chromosome</keyword>
<accession>A0A5N6U678</accession>
<comment type="subcellular location">
    <subcellularLocation>
        <location evidence="2">Chromosome</location>
        <location evidence="2">Telomere</location>
    </subcellularLocation>
</comment>
<dbReference type="PROSITE" id="PS00109">
    <property type="entry name" value="PROTEIN_KINASE_TYR"/>
    <property type="match status" value="1"/>
</dbReference>
<evidence type="ECO:0000313" key="14">
    <source>
        <dbReference type="Proteomes" id="UP000325780"/>
    </source>
</evidence>
<dbReference type="GO" id="GO:0000781">
    <property type="term" value="C:chromosome, telomeric region"/>
    <property type="evidence" value="ECO:0007669"/>
    <property type="project" value="UniProtKB-SubCell"/>
</dbReference>
<evidence type="ECO:0000256" key="11">
    <source>
        <dbReference type="ARBA" id="ARBA00048679"/>
    </source>
</evidence>
<sequence length="327" mass="38058">MNLNKSFPYIVKETLEIQSHIPEPPISKREFLRQCASKKQDESRSPAQLCFQNPPLPGSDSGNFVSIKIIQALHVGYEKRSQILRVRREDSSNLRCPPTNQDIIAKIYDPLYHDYDISDDDPFRGADYDYTHECAAYTHLSDLQGTVIPKFFGSYTLKLRFGDSFRLVRLVLLDWINGPSMNQLKPTDFSRQERQEIMKQIVDAESSLYTKNVSHEDLRPQNVVLDRSSSKGLRVVIIDLGKSVIGRSRNPSDSQLENRYLPGVAISPLLRWNVVFRRHGHFQDWIDWPWQSWLEEQYKDTEATITEEQRAVWKIYDWMLESKPPPS</sequence>
<dbReference type="Pfam" id="PF00069">
    <property type="entry name" value="Pkinase"/>
    <property type="match status" value="1"/>
</dbReference>
<comment type="subunit">
    <text evidence="3">Component of the EKC/KEOPS complex composed of at least BUD32, CGI121, GON7, KAE1 and PCC1; the whole complex dimerizes.</text>
</comment>
<dbReference type="InterPro" id="IPR008266">
    <property type="entry name" value="Tyr_kinase_AS"/>
</dbReference>
<name>A0A5N6U678_ASPAV</name>
<dbReference type="Proteomes" id="UP000325780">
    <property type="component" value="Unassembled WGS sequence"/>
</dbReference>
<dbReference type="GO" id="GO:0005524">
    <property type="term" value="F:ATP binding"/>
    <property type="evidence" value="ECO:0007669"/>
    <property type="project" value="InterPro"/>
</dbReference>
<feature type="domain" description="Protein kinase" evidence="12">
    <location>
        <begin position="69"/>
        <end position="327"/>
    </location>
</feature>
<organism evidence="13 14">
    <name type="scientific">Aspergillus avenaceus</name>
    <dbReference type="NCBI Taxonomy" id="36643"/>
    <lineage>
        <taxon>Eukaryota</taxon>
        <taxon>Fungi</taxon>
        <taxon>Dikarya</taxon>
        <taxon>Ascomycota</taxon>
        <taxon>Pezizomycotina</taxon>
        <taxon>Eurotiomycetes</taxon>
        <taxon>Eurotiomycetidae</taxon>
        <taxon>Eurotiales</taxon>
        <taxon>Aspergillaceae</taxon>
        <taxon>Aspergillus</taxon>
        <taxon>Aspergillus subgen. Circumdati</taxon>
    </lineage>
</organism>
<dbReference type="PROSITE" id="PS50011">
    <property type="entry name" value="PROTEIN_KINASE_DOM"/>
    <property type="match status" value="1"/>
</dbReference>
<evidence type="ECO:0000256" key="1">
    <source>
        <dbReference type="ARBA" id="ARBA00003747"/>
    </source>
</evidence>
<dbReference type="PANTHER" id="PTHR37171">
    <property type="entry name" value="SERINE/THREONINE-PROTEIN KINASE YRZF-RELATED"/>
    <property type="match status" value="1"/>
</dbReference>
<reference evidence="13 14" key="1">
    <citation type="submission" date="2019-04" db="EMBL/GenBank/DDBJ databases">
        <title>Friends and foes A comparative genomics study of 23 Aspergillus species from section Flavi.</title>
        <authorList>
            <consortium name="DOE Joint Genome Institute"/>
            <person name="Kjaerbolling I."/>
            <person name="Vesth T."/>
            <person name="Frisvad J.C."/>
            <person name="Nybo J.L."/>
            <person name="Theobald S."/>
            <person name="Kildgaard S."/>
            <person name="Isbrandt T."/>
            <person name="Kuo A."/>
            <person name="Sato A."/>
            <person name="Lyhne E.K."/>
            <person name="Kogle M.E."/>
            <person name="Wiebenga A."/>
            <person name="Kun R.S."/>
            <person name="Lubbers R.J."/>
            <person name="Makela M.R."/>
            <person name="Barry K."/>
            <person name="Chovatia M."/>
            <person name="Clum A."/>
            <person name="Daum C."/>
            <person name="Haridas S."/>
            <person name="He G."/>
            <person name="LaButti K."/>
            <person name="Lipzen A."/>
            <person name="Mondo S."/>
            <person name="Riley R."/>
            <person name="Salamov A."/>
            <person name="Simmons B.A."/>
            <person name="Magnuson J.K."/>
            <person name="Henrissat B."/>
            <person name="Mortensen U.H."/>
            <person name="Larsen T.O."/>
            <person name="Devries R.P."/>
            <person name="Grigoriev I.V."/>
            <person name="Machida M."/>
            <person name="Baker S.E."/>
            <person name="Andersen M.R."/>
        </authorList>
    </citation>
    <scope>NUCLEOTIDE SEQUENCE [LARGE SCALE GENOMIC DNA]</scope>
    <source>
        <strain evidence="13 14">IBT 18842</strain>
    </source>
</reference>
<evidence type="ECO:0000256" key="3">
    <source>
        <dbReference type="ARBA" id="ARBA00011534"/>
    </source>
</evidence>
<evidence type="ECO:0000256" key="7">
    <source>
        <dbReference type="ARBA" id="ARBA00022895"/>
    </source>
</evidence>
<protein>
    <recommendedName>
        <fullName evidence="6">EKC/KEOPS complex subunit BUD32</fullName>
        <ecNumber evidence="4">2.7.11.1</ecNumber>
    </recommendedName>
    <alternativeName>
        <fullName evidence="8 9">Atypical Serine/threonine protein kinase BUD32</fullName>
    </alternativeName>
    <alternativeName>
        <fullName evidence="5">EKC/KEOPS complex subunit bud32</fullName>
    </alternativeName>
</protein>
<evidence type="ECO:0000256" key="5">
    <source>
        <dbReference type="ARBA" id="ARBA00013948"/>
    </source>
</evidence>
<evidence type="ECO:0000259" key="12">
    <source>
        <dbReference type="PROSITE" id="PS50011"/>
    </source>
</evidence>
<dbReference type="InterPro" id="IPR052396">
    <property type="entry name" value="Meiotic_Drive_Suppr_Kinase"/>
</dbReference>
<evidence type="ECO:0000256" key="2">
    <source>
        <dbReference type="ARBA" id="ARBA00004574"/>
    </source>
</evidence>
<comment type="function">
    <text evidence="1">Component of the EKC/KEOPS complex that is required for the formation of a threonylcarbamoyl group on adenosine at position 37 (t(6)A37) in tRNAs that read codons beginning with adenine. The complex is probably involved in the transfer of the threonylcarbamoyl moiety of threonylcarbamoyl-AMP (TC-AMP) to the N6 group of A37. BUD32 has ATPase activity in the context of the EKC/KEOPS complex and likely plays a supporting role to the catalytic subunit KAE1. The EKC/KEOPS complex also promotes both telomere uncapping and telomere elongation. The complex is required for efficient recruitment of transcriptional coactivators.</text>
</comment>
<comment type="catalytic activity">
    <reaction evidence="10">
        <text>L-threonyl-[protein] + ATP = O-phospho-L-threonyl-[protein] + ADP + H(+)</text>
        <dbReference type="Rhea" id="RHEA:46608"/>
        <dbReference type="Rhea" id="RHEA-COMP:11060"/>
        <dbReference type="Rhea" id="RHEA-COMP:11605"/>
        <dbReference type="ChEBI" id="CHEBI:15378"/>
        <dbReference type="ChEBI" id="CHEBI:30013"/>
        <dbReference type="ChEBI" id="CHEBI:30616"/>
        <dbReference type="ChEBI" id="CHEBI:61977"/>
        <dbReference type="ChEBI" id="CHEBI:456216"/>
        <dbReference type="EC" id="2.7.11.1"/>
    </reaction>
</comment>
<proteinExistence type="predicted"/>
<evidence type="ECO:0000256" key="4">
    <source>
        <dbReference type="ARBA" id="ARBA00012513"/>
    </source>
</evidence>
<evidence type="ECO:0000256" key="9">
    <source>
        <dbReference type="ARBA" id="ARBA00033194"/>
    </source>
</evidence>
<dbReference type="GO" id="GO:0004674">
    <property type="term" value="F:protein serine/threonine kinase activity"/>
    <property type="evidence" value="ECO:0007669"/>
    <property type="project" value="UniProtKB-EC"/>
</dbReference>
<dbReference type="OrthoDB" id="4267316at2759"/>
<dbReference type="SUPFAM" id="SSF56112">
    <property type="entry name" value="Protein kinase-like (PK-like)"/>
    <property type="match status" value="1"/>
</dbReference>
<evidence type="ECO:0000256" key="8">
    <source>
        <dbReference type="ARBA" id="ARBA00030980"/>
    </source>
</evidence>
<dbReference type="EMBL" id="ML742037">
    <property type="protein sequence ID" value="KAE8153641.1"/>
    <property type="molecule type" value="Genomic_DNA"/>
</dbReference>